<dbReference type="Gene3D" id="3.40.430.10">
    <property type="entry name" value="Dihydrofolate Reductase, subunit A"/>
    <property type="match status" value="1"/>
</dbReference>
<proteinExistence type="predicted"/>
<name>A0A1F4XKM3_9BACT</name>
<evidence type="ECO:0000259" key="1">
    <source>
        <dbReference type="Pfam" id="PF01872"/>
    </source>
</evidence>
<protein>
    <recommendedName>
        <fullName evidence="1">Bacterial bifunctional deaminase-reductase C-terminal domain-containing protein</fullName>
    </recommendedName>
</protein>
<organism evidence="2 3">
    <name type="scientific">Candidatus Abawacabacteria bacterium RBG_16_42_10</name>
    <dbReference type="NCBI Taxonomy" id="1817814"/>
    <lineage>
        <taxon>Bacteria</taxon>
        <taxon>Candidatus Abawacaibacteriota</taxon>
    </lineage>
</organism>
<sequence>MNVMLYMAISANGIIAKNDDDTGWISKEEWNSYSAAVRAAGCLIVGRRTYNILTKQPEFSELKDVKLVVVSHEDFKTLAPNHLVAHSPKDALALLKDFKEVIVAGGGILNASFLAENLVDEIYLDVEPIVLGDGIPVFKNKDFERKLKFIGYKQITENEIQLHYRVIRD</sequence>
<dbReference type="Proteomes" id="UP000177614">
    <property type="component" value="Unassembled WGS sequence"/>
</dbReference>
<dbReference type="AlphaFoldDB" id="A0A1F4XKM3"/>
<evidence type="ECO:0000313" key="3">
    <source>
        <dbReference type="Proteomes" id="UP000177614"/>
    </source>
</evidence>
<dbReference type="InterPro" id="IPR050765">
    <property type="entry name" value="Riboflavin_Biosynth_HTPR"/>
</dbReference>
<accession>A0A1F4XKM3</accession>
<dbReference type="STRING" id="1817814.A2V81_05250"/>
<dbReference type="GO" id="GO:0009231">
    <property type="term" value="P:riboflavin biosynthetic process"/>
    <property type="evidence" value="ECO:0007669"/>
    <property type="project" value="InterPro"/>
</dbReference>
<dbReference type="SUPFAM" id="SSF53597">
    <property type="entry name" value="Dihydrofolate reductase-like"/>
    <property type="match status" value="1"/>
</dbReference>
<dbReference type="GO" id="GO:0008703">
    <property type="term" value="F:5-amino-6-(5-phosphoribosylamino)uracil reductase activity"/>
    <property type="evidence" value="ECO:0007669"/>
    <property type="project" value="InterPro"/>
</dbReference>
<gene>
    <name evidence="2" type="ORF">A2V81_05250</name>
</gene>
<dbReference type="InterPro" id="IPR002734">
    <property type="entry name" value="RibDG_C"/>
</dbReference>
<dbReference type="PANTHER" id="PTHR38011:SF11">
    <property type="entry name" value="2,5-DIAMINO-6-RIBOSYLAMINO-4(3H)-PYRIMIDINONE 5'-PHOSPHATE REDUCTASE"/>
    <property type="match status" value="1"/>
</dbReference>
<dbReference type="PANTHER" id="PTHR38011">
    <property type="entry name" value="DIHYDROFOLATE REDUCTASE FAMILY PROTEIN (AFU_ORTHOLOGUE AFUA_8G06820)"/>
    <property type="match status" value="1"/>
</dbReference>
<dbReference type="InterPro" id="IPR024072">
    <property type="entry name" value="DHFR-like_dom_sf"/>
</dbReference>
<evidence type="ECO:0000313" key="2">
    <source>
        <dbReference type="EMBL" id="OGC81643.1"/>
    </source>
</evidence>
<feature type="domain" description="Bacterial bifunctional deaminase-reductase C-terminal" evidence="1">
    <location>
        <begin position="3"/>
        <end position="157"/>
    </location>
</feature>
<reference evidence="2 3" key="1">
    <citation type="journal article" date="2016" name="Nat. Commun.">
        <title>Thousands of microbial genomes shed light on interconnected biogeochemical processes in an aquifer system.</title>
        <authorList>
            <person name="Anantharaman K."/>
            <person name="Brown C.T."/>
            <person name="Hug L.A."/>
            <person name="Sharon I."/>
            <person name="Castelle C.J."/>
            <person name="Probst A.J."/>
            <person name="Thomas B.C."/>
            <person name="Singh A."/>
            <person name="Wilkins M.J."/>
            <person name="Karaoz U."/>
            <person name="Brodie E.L."/>
            <person name="Williams K.H."/>
            <person name="Hubbard S.S."/>
            <person name="Banfield J.F."/>
        </authorList>
    </citation>
    <scope>NUCLEOTIDE SEQUENCE [LARGE SCALE GENOMIC DNA]</scope>
</reference>
<comment type="caution">
    <text evidence="2">The sequence shown here is derived from an EMBL/GenBank/DDBJ whole genome shotgun (WGS) entry which is preliminary data.</text>
</comment>
<dbReference type="EMBL" id="MEWR01000023">
    <property type="protein sequence ID" value="OGC81643.1"/>
    <property type="molecule type" value="Genomic_DNA"/>
</dbReference>
<dbReference type="Pfam" id="PF01872">
    <property type="entry name" value="RibD_C"/>
    <property type="match status" value="1"/>
</dbReference>